<name>A0ABY6KVE4_9ARAC</name>
<dbReference type="InterPro" id="IPR013103">
    <property type="entry name" value="RVT_2"/>
</dbReference>
<keyword evidence="1" id="KW-0862">Zinc</keyword>
<dbReference type="Pfam" id="PF22936">
    <property type="entry name" value="Pol_BBD"/>
    <property type="match status" value="1"/>
</dbReference>
<dbReference type="Proteomes" id="UP001235939">
    <property type="component" value="Chromosome 10"/>
</dbReference>
<feature type="domain" description="CCHC-type" evidence="2">
    <location>
        <begin position="781"/>
        <end position="796"/>
    </location>
</feature>
<keyword evidence="1" id="KW-0479">Metal-binding</keyword>
<dbReference type="CDD" id="cd00304">
    <property type="entry name" value="RT_like"/>
    <property type="match status" value="1"/>
</dbReference>
<accession>A0ABY6KVE4</accession>
<dbReference type="PROSITE" id="PS50158">
    <property type="entry name" value="ZF_CCHC"/>
    <property type="match status" value="1"/>
</dbReference>
<keyword evidence="1" id="KW-0863">Zinc-finger</keyword>
<dbReference type="InterPro" id="IPR054722">
    <property type="entry name" value="PolX-like_BBD"/>
</dbReference>
<sequence length="834" mass="93934">MRKGILAVTRTGCTTHLSPHLDWMENEMPYESEINLAEEGKVTHATAKGDIKVSTCTENGIENVHIKGVLHVPNLRDGAKIYNEQDDLIAEAQIQDRITSELNEETIPTLDEPNEERIVRSGRKKGDTQKVLEEKHRAKLREEEMKLLEQGVRRSQRIKERNNVNFILEPEERIPENYEEAINCENKYEWLEAMKEELYSIDKHKVWTLVQREKNMKIINCKWIFSIKSTPVIRKESLRAIVALAAQLNLVITSYDVKTAYLYGELKETIFMKQPEGFVEKGLISQVTSLLSQTNLVEFLGLLTADIRRQDSLIKTRQHGKLSHWICKYDFPEEFHPDRRPAPTLLNLSSTVLSPLQTEVLSLGLKYRPPTIADIPKIISGVEPAISSLSHTSQYDIRSSIAQILRKPTPPQSQSLGSQTVVLDTVDYTSKMTEILSDHTTFIPIAQASPMGSPLSSPLAEIVMATIDHWIQQQITPGIHMWRRYIDDIFCICDTGQEISILDCLNSYHPEISFSLELEDRKKKKNAENAEKPLVTLAQLEMENEEVKQNFEQKIQNPYPTSRFYLLHSLMEFINLRSEQIKALIAEPAAAQVVLHGEKSAAHTVVISDDPQADPRAMLKAVRAAHTLPQGVWASLRTKGKLVLHSSNPDTIPAVTTSLANKLDGMKVRQQKVILPRICLFKVDEETSNSTIEETLLETPAVSQLPGDKVVRVAHRSAPRNGTCTAFIEVDLTTFRALGNRGRIVVDGVILNFEESIRARVCFRCCGFGHNSAQCTRAPTCFHCGEDGHEGRACPSVADWHTSKCANCCAKGLPDKHEARASSCPILKLRALKF</sequence>
<dbReference type="SUPFAM" id="SSF57756">
    <property type="entry name" value="Retrovirus zinc finger-like domains"/>
    <property type="match status" value="1"/>
</dbReference>
<dbReference type="Pfam" id="PF07727">
    <property type="entry name" value="RVT_2"/>
    <property type="match status" value="1"/>
</dbReference>
<organism evidence="3 4">
    <name type="scientific">Cordylochernes scorpioides</name>
    <dbReference type="NCBI Taxonomy" id="51811"/>
    <lineage>
        <taxon>Eukaryota</taxon>
        <taxon>Metazoa</taxon>
        <taxon>Ecdysozoa</taxon>
        <taxon>Arthropoda</taxon>
        <taxon>Chelicerata</taxon>
        <taxon>Arachnida</taxon>
        <taxon>Pseudoscorpiones</taxon>
        <taxon>Cheliferoidea</taxon>
        <taxon>Chernetidae</taxon>
        <taxon>Cordylochernes</taxon>
    </lineage>
</organism>
<dbReference type="SMART" id="SM00343">
    <property type="entry name" value="ZnF_C2HC"/>
    <property type="match status" value="2"/>
</dbReference>
<gene>
    <name evidence="3" type="ORF">LAZ67_10000926</name>
</gene>
<dbReference type="EMBL" id="CP092872">
    <property type="protein sequence ID" value="UYV72835.1"/>
    <property type="molecule type" value="Genomic_DNA"/>
</dbReference>
<proteinExistence type="predicted"/>
<dbReference type="InterPro" id="IPR001878">
    <property type="entry name" value="Znf_CCHC"/>
</dbReference>
<dbReference type="Gene3D" id="4.10.60.10">
    <property type="entry name" value="Zinc finger, CCHC-type"/>
    <property type="match status" value="1"/>
</dbReference>
<reference evidence="3 4" key="1">
    <citation type="submission" date="2022-01" db="EMBL/GenBank/DDBJ databases">
        <title>A chromosomal length assembly of Cordylochernes scorpioides.</title>
        <authorList>
            <person name="Zeh D."/>
            <person name="Zeh J."/>
        </authorList>
    </citation>
    <scope>NUCLEOTIDE SEQUENCE [LARGE SCALE GENOMIC DNA]</scope>
    <source>
        <strain evidence="3">IN4F17</strain>
        <tissue evidence="3">Whole Body</tissue>
    </source>
</reference>
<keyword evidence="4" id="KW-1185">Reference proteome</keyword>
<evidence type="ECO:0000313" key="4">
    <source>
        <dbReference type="Proteomes" id="UP001235939"/>
    </source>
</evidence>
<evidence type="ECO:0000256" key="1">
    <source>
        <dbReference type="PROSITE-ProRule" id="PRU00047"/>
    </source>
</evidence>
<evidence type="ECO:0000313" key="3">
    <source>
        <dbReference type="EMBL" id="UYV72835.1"/>
    </source>
</evidence>
<protein>
    <recommendedName>
        <fullName evidence="2">CCHC-type domain-containing protein</fullName>
    </recommendedName>
</protein>
<evidence type="ECO:0000259" key="2">
    <source>
        <dbReference type="PROSITE" id="PS50158"/>
    </source>
</evidence>
<dbReference type="InterPro" id="IPR036875">
    <property type="entry name" value="Znf_CCHC_sf"/>
</dbReference>